<reference evidence="3" key="2">
    <citation type="submission" date="2020-05" db="EMBL/GenBank/DDBJ databases">
        <title>Complete genome sequence of Bradyrhizobium diazoefficiens XF6 isolated from soybean nodule.</title>
        <authorList>
            <person name="Noda R."/>
            <person name="Kakizaki K."/>
            <person name="Minamisawa K."/>
        </authorList>
    </citation>
    <scope>NUCLEOTIDE SEQUENCE</scope>
    <source>
        <strain evidence="3">XF6</strain>
    </source>
</reference>
<feature type="domain" description="Peptidase S8/S53" evidence="1">
    <location>
        <begin position="2"/>
        <end position="346"/>
    </location>
</feature>
<accession>A0A810A0Z9</accession>
<dbReference type="EMBL" id="AP023095">
    <property type="protein sequence ID" value="BCE58269.1"/>
    <property type="molecule type" value="Genomic_DNA"/>
</dbReference>
<evidence type="ECO:0000313" key="3">
    <source>
        <dbReference type="EMBL" id="BCE66946.1"/>
    </source>
</evidence>
<dbReference type="SUPFAM" id="SSF52743">
    <property type="entry name" value="Subtilisin-like"/>
    <property type="match status" value="1"/>
</dbReference>
<reference evidence="2" key="1">
    <citation type="submission" date="2020-05" db="EMBL/GenBank/DDBJ databases">
        <title>Complete genome sequence of Bradyrhizobium diazoefficiens XF5 isolated from soybean nodule.</title>
        <authorList>
            <person name="Noda R."/>
            <person name="Kakizaki K."/>
            <person name="Minamisawa K."/>
        </authorList>
    </citation>
    <scope>NUCLEOTIDE SEQUENCE</scope>
    <source>
        <strain evidence="2">XF5</strain>
    </source>
</reference>
<dbReference type="InterPro" id="IPR000209">
    <property type="entry name" value="Peptidase_S8/S53_dom"/>
</dbReference>
<dbReference type="InterPro" id="IPR036852">
    <property type="entry name" value="Peptidase_S8/S53_dom_sf"/>
</dbReference>
<dbReference type="GO" id="GO:0004252">
    <property type="term" value="F:serine-type endopeptidase activity"/>
    <property type="evidence" value="ECO:0007669"/>
    <property type="project" value="InterPro"/>
</dbReference>
<proteinExistence type="predicted"/>
<name>A0A810A0Z9_9BRAD</name>
<dbReference type="EMBL" id="AP023096">
    <property type="protein sequence ID" value="BCE66946.1"/>
    <property type="molecule type" value="Genomic_DNA"/>
</dbReference>
<dbReference type="CDD" id="cd04847">
    <property type="entry name" value="Peptidases_S8_Subtilisin_like_2"/>
    <property type="match status" value="1"/>
</dbReference>
<organism evidence="2">
    <name type="scientific">Bradyrhizobium diazoefficiens</name>
    <dbReference type="NCBI Taxonomy" id="1355477"/>
    <lineage>
        <taxon>Bacteria</taxon>
        <taxon>Pseudomonadati</taxon>
        <taxon>Pseudomonadota</taxon>
        <taxon>Alphaproteobacteria</taxon>
        <taxon>Hyphomicrobiales</taxon>
        <taxon>Nitrobacteraceae</taxon>
        <taxon>Bradyrhizobium</taxon>
    </lineage>
</organism>
<protein>
    <recommendedName>
        <fullName evidence="1">Peptidase S8/S53 domain-containing protein</fullName>
    </recommendedName>
</protein>
<gene>
    <name evidence="2" type="ORF">XF5B_57810</name>
    <name evidence="3" type="ORF">XF6B_57450</name>
</gene>
<dbReference type="Pfam" id="PF00082">
    <property type="entry name" value="Peptidase_S8"/>
    <property type="match status" value="1"/>
</dbReference>
<dbReference type="Gene3D" id="3.40.50.200">
    <property type="entry name" value="Peptidase S8/S53 domain"/>
    <property type="match status" value="1"/>
</dbReference>
<dbReference type="InterPro" id="IPR034074">
    <property type="entry name" value="Y4bN_pept_dom"/>
</dbReference>
<dbReference type="AlphaFoldDB" id="A0A810A0Z9"/>
<evidence type="ECO:0000259" key="1">
    <source>
        <dbReference type="Pfam" id="PF00082"/>
    </source>
</evidence>
<sequence>MCTLDTGVAAEHPLVAPGLKGAWAYDAAWGTDDHAPYGGHGTALAGLVLYGDLEAHMNGAQPVALTHGVESMKLLPPNGFPATKPPSYGVVTQGAVAQVEIERSGVRRAFCLATSATDFPPSRPSSWSGALDQVAAGSMPGDAADDVAASEAPKRLVVVATGNVSGGMMVDVVPSQPLEDPSQSWNALTIGGFTRKEQPPAPPPTWEPVVPANHRSPFSRGSQSLPDDLTPIKPEVLFEAGNMLSDDTGFCAWHETVSLLATGSNVAAEPLVPFWATSAAAGLGGNFVGRLQAALPERWPETHRALAVDSATWPQPIRKKLVGKGAHWKTISKTERQKILREMGYGVPDVERAILSARNDVTLIAEAEIQPFALGKDGRSGVFNEMHFYDLPWPRAALEQLENEIVTMKVTLSYFVEPNLTGRAATRPDTYRSFGLRFAMKKRTETDAAFRARINAAQEKDGTTADKEADCWLLGPKAVQAGSLHCDLWRGHAIDLAGHDAVAIYPVGGWWKSHAGQKRVTDKGRYALVVSIAAPEKAVDLHTEIENAVRVATEVEVTVG</sequence>
<evidence type="ECO:0000313" key="2">
    <source>
        <dbReference type="EMBL" id="BCE58269.1"/>
    </source>
</evidence>
<dbReference type="GO" id="GO:0006508">
    <property type="term" value="P:proteolysis"/>
    <property type="evidence" value="ECO:0007669"/>
    <property type="project" value="InterPro"/>
</dbReference>